<sequence length="320" mass="38389">MENALCSDFFITELTHHLNLFNMFNLKFVNKHSYHNIRFKNLVQFYVDSRIETLFGKERILFEDYMKKNDLDYDDNFVAQCVLDKFWNDDIVELKFKIEDPCEMIRDMEYNYMSNNYTPDLFNKTIMIYNRFFAWNNMNMIEYICDEKRAQNSFETNMLQFVWKMNHPIIVYVYTNNDDVPWDLSKVCEYYDIQTKFKPIEKRVTSRYGSSYEVEKVVVCHQQQNKYVFNYKIGDIIDGVICKSGMVGKSKTSYDLNVTIKDKIYECKDVYCTLACMTDIKHFHYYKGLRENYLAAPYPGLVVIEYSDVPELSNYAKFFG</sequence>
<evidence type="ECO:0000313" key="1">
    <source>
        <dbReference type="EMBL" id="QHT00564.1"/>
    </source>
</evidence>
<proteinExistence type="predicted"/>
<dbReference type="EMBL" id="MN739356">
    <property type="protein sequence ID" value="QHT00564.1"/>
    <property type="molecule type" value="Genomic_DNA"/>
</dbReference>
<dbReference type="AlphaFoldDB" id="A0A6C0CAM4"/>
<name>A0A6C0CAM4_9ZZZZ</name>
<protein>
    <submittedName>
        <fullName evidence="1">Uncharacterized protein</fullName>
    </submittedName>
</protein>
<accession>A0A6C0CAM4</accession>
<reference evidence="1" key="1">
    <citation type="journal article" date="2020" name="Nature">
        <title>Giant virus diversity and host interactions through global metagenomics.</title>
        <authorList>
            <person name="Schulz F."/>
            <person name="Roux S."/>
            <person name="Paez-Espino D."/>
            <person name="Jungbluth S."/>
            <person name="Walsh D.A."/>
            <person name="Denef V.J."/>
            <person name="McMahon K.D."/>
            <person name="Konstantinidis K.T."/>
            <person name="Eloe-Fadrosh E.A."/>
            <person name="Kyrpides N.C."/>
            <person name="Woyke T."/>
        </authorList>
    </citation>
    <scope>NUCLEOTIDE SEQUENCE</scope>
    <source>
        <strain evidence="1">GVMAG-M-3300020192-26</strain>
    </source>
</reference>
<organism evidence="1">
    <name type="scientific">viral metagenome</name>
    <dbReference type="NCBI Taxonomy" id="1070528"/>
    <lineage>
        <taxon>unclassified sequences</taxon>
        <taxon>metagenomes</taxon>
        <taxon>organismal metagenomes</taxon>
    </lineage>
</organism>